<keyword evidence="3 6" id="KW-0812">Transmembrane</keyword>
<feature type="transmembrane region" description="Helical" evidence="6">
    <location>
        <begin position="7"/>
        <end position="25"/>
    </location>
</feature>
<feature type="transmembrane region" description="Helical" evidence="6">
    <location>
        <begin position="75"/>
        <end position="108"/>
    </location>
</feature>
<evidence type="ECO:0000313" key="7">
    <source>
        <dbReference type="EMBL" id="SFF56546.1"/>
    </source>
</evidence>
<dbReference type="STRING" id="1076937.SAMN04488120_10924"/>
<name>A0A1I2JUQ8_9GAMM</name>
<organism evidence="7 8">
    <name type="scientific">Fontimonas thermophila</name>
    <dbReference type="NCBI Taxonomy" id="1076937"/>
    <lineage>
        <taxon>Bacteria</taxon>
        <taxon>Pseudomonadati</taxon>
        <taxon>Pseudomonadota</taxon>
        <taxon>Gammaproteobacteria</taxon>
        <taxon>Nevskiales</taxon>
        <taxon>Nevskiaceae</taxon>
        <taxon>Fontimonas</taxon>
    </lineage>
</organism>
<dbReference type="EMBL" id="FOOC01000009">
    <property type="protein sequence ID" value="SFF56546.1"/>
    <property type="molecule type" value="Genomic_DNA"/>
</dbReference>
<gene>
    <name evidence="7" type="ORF">SAMN04488120_10924</name>
</gene>
<keyword evidence="8" id="KW-1185">Reference proteome</keyword>
<evidence type="ECO:0000256" key="5">
    <source>
        <dbReference type="ARBA" id="ARBA00023136"/>
    </source>
</evidence>
<reference evidence="7 8" key="1">
    <citation type="submission" date="2016-10" db="EMBL/GenBank/DDBJ databases">
        <authorList>
            <person name="de Groot N.N."/>
        </authorList>
    </citation>
    <scope>NUCLEOTIDE SEQUENCE [LARGE SCALE GENOMIC DNA]</scope>
    <source>
        <strain evidence="7 8">DSM 23609</strain>
    </source>
</reference>
<dbReference type="InterPro" id="IPR005598">
    <property type="entry name" value="ATP_synth_I"/>
</dbReference>
<dbReference type="GO" id="GO:0005886">
    <property type="term" value="C:plasma membrane"/>
    <property type="evidence" value="ECO:0007669"/>
    <property type="project" value="UniProtKB-SubCell"/>
</dbReference>
<dbReference type="OrthoDB" id="7066765at2"/>
<protein>
    <submittedName>
        <fullName evidence="7">ATP synthase I chain</fullName>
    </submittedName>
</protein>
<evidence type="ECO:0000256" key="4">
    <source>
        <dbReference type="ARBA" id="ARBA00022989"/>
    </source>
</evidence>
<evidence type="ECO:0000256" key="3">
    <source>
        <dbReference type="ARBA" id="ARBA00022692"/>
    </source>
</evidence>
<keyword evidence="4 6" id="KW-1133">Transmembrane helix</keyword>
<comment type="subcellular location">
    <subcellularLocation>
        <location evidence="1">Cell membrane</location>
        <topology evidence="1">Multi-pass membrane protein</topology>
    </subcellularLocation>
</comment>
<dbReference type="AlphaFoldDB" id="A0A1I2JUQ8"/>
<dbReference type="RefSeq" id="WP_091534288.1">
    <property type="nucleotide sequence ID" value="NZ_FOOC01000009.1"/>
</dbReference>
<evidence type="ECO:0000313" key="8">
    <source>
        <dbReference type="Proteomes" id="UP000199771"/>
    </source>
</evidence>
<keyword evidence="5 6" id="KW-0472">Membrane</keyword>
<proteinExistence type="predicted"/>
<evidence type="ECO:0000256" key="1">
    <source>
        <dbReference type="ARBA" id="ARBA00004651"/>
    </source>
</evidence>
<evidence type="ECO:0000256" key="2">
    <source>
        <dbReference type="ARBA" id="ARBA00022475"/>
    </source>
</evidence>
<accession>A0A1I2JUQ8</accession>
<dbReference type="Proteomes" id="UP000199771">
    <property type="component" value="Unassembled WGS sequence"/>
</dbReference>
<feature type="transmembrane region" description="Helical" evidence="6">
    <location>
        <begin position="31"/>
        <end position="54"/>
    </location>
</feature>
<dbReference type="Pfam" id="PF03899">
    <property type="entry name" value="ATP-synt_I"/>
    <property type="match status" value="1"/>
</dbReference>
<sequence length="118" mass="12543">MKTAKRIALLQMSIALVAAVFWAVFADARSGLAALVGGSIAVTLTIYAAVKTFAAPAADAGRAVTNFYRAEVRKLILAAVLFAAAVRFFGDVFAPVIVTFALTLPVYWFALLWDTNDG</sequence>
<keyword evidence="2" id="KW-1003">Cell membrane</keyword>
<evidence type="ECO:0000256" key="6">
    <source>
        <dbReference type="SAM" id="Phobius"/>
    </source>
</evidence>